<dbReference type="PANTHER" id="PTHR45679">
    <property type="entry name" value="ER DEGRADATION-ENHANCING ALPHA-MANNOSIDASE-LIKE PROTEIN 2"/>
    <property type="match status" value="1"/>
</dbReference>
<keyword evidence="11" id="KW-1133">Transmembrane helix</keyword>
<feature type="active site" description="Proton donor" evidence="7">
    <location>
        <position position="186"/>
    </location>
</feature>
<evidence type="ECO:0000313" key="14">
    <source>
        <dbReference type="Proteomes" id="UP001055439"/>
    </source>
</evidence>
<feature type="region of interest" description="Disordered" evidence="10">
    <location>
        <begin position="1688"/>
        <end position="1738"/>
    </location>
</feature>
<evidence type="ECO:0000256" key="6">
    <source>
        <dbReference type="ARBA" id="ARBA00023180"/>
    </source>
</evidence>
<evidence type="ECO:0000256" key="11">
    <source>
        <dbReference type="SAM" id="Phobius"/>
    </source>
</evidence>
<keyword evidence="11" id="KW-0812">Transmembrane</keyword>
<keyword evidence="5" id="KW-0804">Transcription</keyword>
<keyword evidence="6" id="KW-0325">Glycoprotein</keyword>
<protein>
    <recommendedName>
        <fullName evidence="9">alpha-1,2-Mannosidase</fullName>
        <ecNumber evidence="9">3.2.1.-</ecNumber>
    </recommendedName>
</protein>
<gene>
    <name evidence="13" type="ORF">MUK42_13912</name>
</gene>
<dbReference type="PRINTS" id="PR00747">
    <property type="entry name" value="GLYHDRLASE47"/>
</dbReference>
<dbReference type="GO" id="GO:0004571">
    <property type="term" value="F:mannosyl-oligosaccharide 1,2-alpha-mannosidase activity"/>
    <property type="evidence" value="ECO:0007669"/>
    <property type="project" value="InterPro"/>
</dbReference>
<keyword evidence="3" id="KW-0256">Endoplasmic reticulum</keyword>
<dbReference type="EMBL" id="CP097511">
    <property type="protein sequence ID" value="URE43660.1"/>
    <property type="molecule type" value="Genomic_DNA"/>
</dbReference>
<feature type="domain" description="Transcription factor MYC/MYB N-terminal" evidence="12">
    <location>
        <begin position="1425"/>
        <end position="1592"/>
    </location>
</feature>
<feature type="region of interest" description="Disordered" evidence="10">
    <location>
        <begin position="944"/>
        <end position="966"/>
    </location>
</feature>
<dbReference type="EC" id="3.2.1.-" evidence="9"/>
<comment type="subcellular location">
    <subcellularLocation>
        <location evidence="1">Endoplasmic reticulum</location>
    </subcellularLocation>
</comment>
<dbReference type="GO" id="GO:0005975">
    <property type="term" value="P:carbohydrate metabolic process"/>
    <property type="evidence" value="ECO:0007669"/>
    <property type="project" value="InterPro"/>
</dbReference>
<sequence>MARKRWRKVGGGGKEVVIQCQGEAEQWNKRSKKRKKDGTTIPELGNMLIARYNRSEYWSTVGLLKLVVLVVVYENCIFYTHAHIKDEVVFSFPPRFYHAYENYMVHAFPHDELKPLTKTFTDSLSELGNLKVLERLPQNYNGSALTLVESLSSLVVLGNYTEFERGVLWLSDNLTFDVDARVNLFECNIRVLGGLVSAHILATDSKSRLEHGLYKNQLLDLARDLGQRFLPAFETPTGLPYAWINLRYGVMDAETTETSTSGCGSLILEMGALSRLTGDPRFQAAALRALRKLWSMRSPLNLLGTTLDVVTGEWIEYSSGVGAGVDSFYEYLLKAYILFGNDEFWDMFHSSYLAVQKYFRHGPWYHEADMRTGKATYWQLTSLQAFWPGLQILVGDIAAANSSHREFFYVWDKFGVLPERYLLDHGMLHPTEKYYPLRPELAESTFYLYQATRDPWYMEVGETIINSLNYYTRVDGGFASVRDVSTMELEDHQHSFFLSETCKYLYLLFDDSFLAGQNYVFTTEGHPLPIRGSWHEKLPEAYIPANWTSVKVFHASGLLFLLSFLFDILSPHKLLRYVKAIDISIDDHGNNNTLIRRFPNPGRSLGHSASGGSSEGPLVMDSNTVSWHGNNVKEGLLGAEGVRLPTAILEERSRVDEETNKVPEPIRTGCSSSGKENEVFLIELRTRNSFSSIRALMESCARCSEPSTPLAAGVDMGINLPATVAAMEISKSVISPSESSGSSPAIEDICTGNSESKLRLSCDSRNAMQLQENKCTLVIQQHNLLLHVPAEVEGHNGGGATPLEDKLDTRGQVSGISTDGDGSDCTAASGRKLQKLLVEDPLSGPVVKEELGSASATDQQQLPSLDAVDESVVAVVSLAADNVPSPKAVDESMTRKSENSGIDYFKLGDEAREKNSIPTSSIDEPVGSATVSLVTAAIASETSGFNGDRRGKLASSTESCSSGVSAEPDVISKLEFDLNEGISGVDGNEEEPAISAAVAQQPLVHFGQQNHETFLEMPPDSSHMPPSYFARKQGCPQLDIDLNVAGEGLLEDMASESASQTQVSISGTLMTSSSHRLEAPILPTQPASGAFPGGEASVLRNFDVNDQPGADEVGSGPIPRSQKQKLQVIVQLFNPLVAIPVSLRILSVTGGGNSLNDDYRGSALSSSPAMTFASVTLLSYARLPFASGYPISSTSFSDGSTSPVSDNNLKWSRRGFDLNTGPGIGDMEAKDEKLSSASRQLLVATSEVFMDEQARTYGFPGVGLKRKLKGVAMRTNIQTDLLSNLHGSREIIEHSIYSFRICLVAEHKKRIEKEYQEQQLLINYSTMCGITPCSCEENQFLKRQGKGANIFSLREYMELLEAKIVTSKRLHTRVEWGRRKLWDDISEITLWSSCILRETRDTAPFPMAQRWDLQGGVYDRTRGNRRNWILAWEDGFCNFAASTCEQPGGSSAHEECEIKGLQPELFFKMSHEIYNYGEGLIGKVAADHSHKWVFKEPQDHEINFLSTWNNPIDSQPRTWEAQFQSGIKVKSANHPPPPPIVRRSISICRLTCFSPFMQTIALIAVREGVVQLGSVSKVMEDLSFVVLLRKKFSYLESIPGVLLPHPSSSAFPVTIDGCNVPPHWPVHGAPLVPPAELYDHLGLPHMRITPSMSSLEALLSKLPPVGPPPPGSSPGYFEMPVLVQPQKPSLGAAETERAAAKEEMHEEYGQESGIMELGGESSSSMPYYANVTKPDEGF</sequence>
<dbReference type="GO" id="GO:0044322">
    <property type="term" value="C:endoplasmic reticulum quality control compartment"/>
    <property type="evidence" value="ECO:0007669"/>
    <property type="project" value="GOC"/>
</dbReference>
<evidence type="ECO:0000256" key="10">
    <source>
        <dbReference type="SAM" id="MobiDB-lite"/>
    </source>
</evidence>
<dbReference type="OrthoDB" id="8118055at2759"/>
<dbReference type="InterPro" id="IPR036026">
    <property type="entry name" value="Seven-hairpin_glycosidases"/>
</dbReference>
<dbReference type="Pfam" id="PF14215">
    <property type="entry name" value="bHLH-MYC_N"/>
    <property type="match status" value="1"/>
</dbReference>
<evidence type="ECO:0000256" key="3">
    <source>
        <dbReference type="ARBA" id="ARBA00022824"/>
    </source>
</evidence>
<keyword evidence="11" id="KW-0472">Membrane</keyword>
<feature type="compositionally biased region" description="Basic and acidic residues" evidence="10">
    <location>
        <begin position="1694"/>
        <end position="1708"/>
    </location>
</feature>
<name>A0A9E7I0P6_9LILI</name>
<keyword evidence="9" id="KW-0378">Hydrolase</keyword>
<accession>A0A9E7I0P6</accession>
<keyword evidence="8" id="KW-0106">Calcium</keyword>
<dbReference type="GO" id="GO:0005509">
    <property type="term" value="F:calcium ion binding"/>
    <property type="evidence" value="ECO:0007669"/>
    <property type="project" value="InterPro"/>
</dbReference>
<evidence type="ECO:0000256" key="7">
    <source>
        <dbReference type="PIRSR" id="PIRSR601382-1"/>
    </source>
</evidence>
<keyword evidence="8" id="KW-0479">Metal-binding</keyword>
<feature type="active site" description="Proton donor" evidence="7">
    <location>
        <position position="419"/>
    </location>
</feature>
<feature type="active site" evidence="7">
    <location>
        <position position="326"/>
    </location>
</feature>
<keyword evidence="4" id="KW-0805">Transcription regulation</keyword>
<dbReference type="Proteomes" id="UP001055439">
    <property type="component" value="Chromosome 9"/>
</dbReference>
<dbReference type="GO" id="GO:1904380">
    <property type="term" value="P:endoplasmic reticulum mannose trimming"/>
    <property type="evidence" value="ECO:0007669"/>
    <property type="project" value="InterPro"/>
</dbReference>
<feature type="transmembrane region" description="Helical" evidence="11">
    <location>
        <begin position="57"/>
        <end position="73"/>
    </location>
</feature>
<evidence type="ECO:0000256" key="2">
    <source>
        <dbReference type="ARBA" id="ARBA00007658"/>
    </source>
</evidence>
<evidence type="ECO:0000256" key="1">
    <source>
        <dbReference type="ARBA" id="ARBA00004240"/>
    </source>
</evidence>
<dbReference type="PANTHER" id="PTHR45679:SF5">
    <property type="entry name" value="ER DEGRADATION-ENHANCING ALPHA-MANNOSIDASE-LIKE PROTEIN 1"/>
    <property type="match status" value="1"/>
</dbReference>
<evidence type="ECO:0000256" key="8">
    <source>
        <dbReference type="PIRSR" id="PIRSR601382-2"/>
    </source>
</evidence>
<dbReference type="SUPFAM" id="SSF48225">
    <property type="entry name" value="Seven-hairpin glycosidases"/>
    <property type="match status" value="1"/>
</dbReference>
<comment type="cofactor">
    <cofactor evidence="8">
        <name>Ca(2+)</name>
        <dbReference type="ChEBI" id="CHEBI:29108"/>
    </cofactor>
</comment>
<reference evidence="13" key="1">
    <citation type="submission" date="2022-05" db="EMBL/GenBank/DDBJ databases">
        <title>The Musa troglodytarum L. genome provides insights into the mechanism of non-climacteric behaviour and enrichment of carotenoids.</title>
        <authorList>
            <person name="Wang J."/>
        </authorList>
    </citation>
    <scope>NUCLEOTIDE SEQUENCE</scope>
    <source>
        <tissue evidence="13">Leaf</tissue>
    </source>
</reference>
<keyword evidence="9" id="KW-0326">Glycosidase</keyword>
<feature type="compositionally biased region" description="Polar residues" evidence="10">
    <location>
        <begin position="954"/>
        <end position="964"/>
    </location>
</feature>
<evidence type="ECO:0000259" key="12">
    <source>
        <dbReference type="Pfam" id="PF14215"/>
    </source>
</evidence>
<dbReference type="InterPro" id="IPR012341">
    <property type="entry name" value="6hp_glycosidase-like_sf"/>
</dbReference>
<keyword evidence="14" id="KW-1185">Reference proteome</keyword>
<evidence type="ECO:0000256" key="9">
    <source>
        <dbReference type="RuleBase" id="RU361193"/>
    </source>
</evidence>
<dbReference type="InterPro" id="IPR025610">
    <property type="entry name" value="MYC/MYB_N"/>
</dbReference>
<evidence type="ECO:0000256" key="5">
    <source>
        <dbReference type="ARBA" id="ARBA00023163"/>
    </source>
</evidence>
<organism evidence="13 14">
    <name type="scientific">Musa troglodytarum</name>
    <name type="common">fe'i banana</name>
    <dbReference type="NCBI Taxonomy" id="320322"/>
    <lineage>
        <taxon>Eukaryota</taxon>
        <taxon>Viridiplantae</taxon>
        <taxon>Streptophyta</taxon>
        <taxon>Embryophyta</taxon>
        <taxon>Tracheophyta</taxon>
        <taxon>Spermatophyta</taxon>
        <taxon>Magnoliopsida</taxon>
        <taxon>Liliopsida</taxon>
        <taxon>Zingiberales</taxon>
        <taxon>Musaceae</taxon>
        <taxon>Musa</taxon>
    </lineage>
</organism>
<dbReference type="InterPro" id="IPR001382">
    <property type="entry name" value="Glyco_hydro_47"/>
</dbReference>
<dbReference type="GO" id="GO:0016020">
    <property type="term" value="C:membrane"/>
    <property type="evidence" value="ECO:0007669"/>
    <property type="project" value="InterPro"/>
</dbReference>
<feature type="active site" evidence="7">
    <location>
        <position position="440"/>
    </location>
</feature>
<feature type="binding site" evidence="8">
    <location>
        <position position="523"/>
    </location>
    <ligand>
        <name>Ca(2+)</name>
        <dbReference type="ChEBI" id="CHEBI:29108"/>
    </ligand>
</feature>
<dbReference type="Pfam" id="PF01532">
    <property type="entry name" value="Glyco_hydro_47"/>
    <property type="match status" value="1"/>
</dbReference>
<dbReference type="InterPro" id="IPR044674">
    <property type="entry name" value="EDEM1/2/3"/>
</dbReference>
<evidence type="ECO:0000313" key="13">
    <source>
        <dbReference type="EMBL" id="URE43660.1"/>
    </source>
</evidence>
<dbReference type="Gene3D" id="1.50.10.10">
    <property type="match status" value="1"/>
</dbReference>
<comment type="similarity">
    <text evidence="2 9">Belongs to the glycosyl hydrolase 47 family.</text>
</comment>
<proteinExistence type="inferred from homology"/>
<evidence type="ECO:0000256" key="4">
    <source>
        <dbReference type="ARBA" id="ARBA00023015"/>
    </source>
</evidence>